<evidence type="ECO:0000256" key="5">
    <source>
        <dbReference type="ARBA" id="ARBA00019045"/>
    </source>
</evidence>
<comment type="cofactor">
    <cofactor evidence="1">
        <name>Fe(2+)</name>
        <dbReference type="ChEBI" id="CHEBI:29033"/>
    </cofactor>
</comment>
<evidence type="ECO:0000256" key="10">
    <source>
        <dbReference type="ARBA" id="ARBA00049359"/>
    </source>
</evidence>
<comment type="pathway">
    <text evidence="2">Alkene biosynthesis; ethylene biosynthesis via 2-oxoglutarate.</text>
</comment>
<name>A0ABM7MPZ8_9BURK</name>
<dbReference type="EMBL" id="AP024238">
    <property type="protein sequence ID" value="BCO28315.1"/>
    <property type="molecule type" value="Genomic_DNA"/>
</dbReference>
<dbReference type="Gene3D" id="2.60.120.330">
    <property type="entry name" value="B-lactam Antibiotic, Isopenicillin N Synthase, Chain"/>
    <property type="match status" value="1"/>
</dbReference>
<comment type="catalytic activity">
    <reaction evidence="9">
        <text>2-oxoglutarate + O2 + 2 H(+) = ethene + 3 CO2 + H2O</text>
        <dbReference type="Rhea" id="RHEA:31523"/>
        <dbReference type="ChEBI" id="CHEBI:15377"/>
        <dbReference type="ChEBI" id="CHEBI:15378"/>
        <dbReference type="ChEBI" id="CHEBI:15379"/>
        <dbReference type="ChEBI" id="CHEBI:16526"/>
        <dbReference type="ChEBI" id="CHEBI:16810"/>
        <dbReference type="ChEBI" id="CHEBI:18153"/>
        <dbReference type="EC" id="1.13.12.19"/>
    </reaction>
</comment>
<dbReference type="SUPFAM" id="SSF51197">
    <property type="entry name" value="Clavaminate synthase-like"/>
    <property type="match status" value="1"/>
</dbReference>
<keyword evidence="11" id="KW-0560">Oxidoreductase</keyword>
<evidence type="ECO:0000256" key="11">
    <source>
        <dbReference type="RuleBase" id="RU003682"/>
    </source>
</evidence>
<dbReference type="PROSITE" id="PS51471">
    <property type="entry name" value="FE2OG_OXY"/>
    <property type="match status" value="1"/>
</dbReference>
<keyword evidence="14" id="KW-1185">Reference proteome</keyword>
<dbReference type="Pfam" id="PF14226">
    <property type="entry name" value="DIOX_N"/>
    <property type="match status" value="1"/>
</dbReference>
<evidence type="ECO:0000313" key="14">
    <source>
        <dbReference type="Proteomes" id="UP000824366"/>
    </source>
</evidence>
<keyword evidence="6" id="KW-0266">Ethylene biosynthesis</keyword>
<evidence type="ECO:0000256" key="7">
    <source>
        <dbReference type="ARBA" id="ARBA00031011"/>
    </source>
</evidence>
<dbReference type="InterPro" id="IPR026992">
    <property type="entry name" value="DIOX_N"/>
</dbReference>
<proteinExistence type="inferred from homology"/>
<evidence type="ECO:0000256" key="9">
    <source>
        <dbReference type="ARBA" id="ARBA00047725"/>
    </source>
</evidence>
<dbReference type="RefSeq" id="WP_223904283.1">
    <property type="nucleotide sequence ID" value="NZ_AP024238.1"/>
</dbReference>
<evidence type="ECO:0000256" key="4">
    <source>
        <dbReference type="ARBA" id="ARBA00012531"/>
    </source>
</evidence>
<dbReference type="EC" id="1.13.12.19" evidence="4"/>
<sequence length="325" mass="35462">MPSLPTIDVSCFATGVAPSAAQDAAARLLDETCRETGFFLITGHGVLPEVKARMLAESALFFAEPLASKNTIAIARSPYHRGYVGIATEALDESQKGDLKETLDTGGEAGPNHPDVLAGTPFFGPNQWPSTPGFRTAWEAYYAQAKEAAYRVQRAMARALGKPDDFIVDQPGETMYHLRFVHYPPQSITPLAENQLGSGVHTDYGSVTLLADDGVGGLQVMKRSGEWIAVQVPPQALVVNIGDLMAIWTNDRWISNPHRVVNPAFQDRYSIPLFVTPPYHTDIACLDTCLPPGELPKYPVQKAGDYLNKRISATHSYRNPLLDGR</sequence>
<accession>A0ABM7MPZ8</accession>
<reference evidence="13 14" key="1">
    <citation type="journal article" date="2021" name="Microbiol. Spectr.">
        <title>A Single Bacterium Capable of Oxidation and Reduction of Iron at Circumneutral pH.</title>
        <authorList>
            <person name="Kato S."/>
            <person name="Ohkuma M."/>
        </authorList>
    </citation>
    <scope>NUCLEOTIDE SEQUENCE [LARGE SCALE GENOMIC DNA]</scope>
    <source>
        <strain evidence="13 14">MIZ03</strain>
    </source>
</reference>
<dbReference type="InterPro" id="IPR044861">
    <property type="entry name" value="IPNS-like_FE2OG_OXY"/>
</dbReference>
<protein>
    <recommendedName>
        <fullName evidence="5">2-oxoglutarate-dependent ethylene/succinate-forming enzyme</fullName>
        <ecNumber evidence="4">1.13.12.19</ecNumber>
        <ecNumber evidence="3">1.14.20.7</ecNumber>
    </recommendedName>
    <alternativeName>
        <fullName evidence="7">2-oxoglutarate dioxygenase (ethylene-forming)</fullName>
    </alternativeName>
    <alternativeName>
        <fullName evidence="8">2-oxoglutarate/L-arginine monooxygenase/decarboxylase (succinate-forming)</fullName>
    </alternativeName>
</protein>
<evidence type="ECO:0000256" key="2">
    <source>
        <dbReference type="ARBA" id="ARBA00004767"/>
    </source>
</evidence>
<evidence type="ECO:0000256" key="1">
    <source>
        <dbReference type="ARBA" id="ARBA00001954"/>
    </source>
</evidence>
<dbReference type="Pfam" id="PF03171">
    <property type="entry name" value="2OG-FeII_Oxy"/>
    <property type="match status" value="1"/>
</dbReference>
<dbReference type="EC" id="1.14.20.7" evidence="3"/>
<keyword evidence="11" id="KW-0479">Metal-binding</keyword>
<comment type="similarity">
    <text evidence="11">Belongs to the iron/ascorbate-dependent oxidoreductase family.</text>
</comment>
<organism evidence="13 14">
    <name type="scientific">Rhodoferax lithotrophicus</name>
    <dbReference type="NCBI Taxonomy" id="2798804"/>
    <lineage>
        <taxon>Bacteria</taxon>
        <taxon>Pseudomonadati</taxon>
        <taxon>Pseudomonadota</taxon>
        <taxon>Betaproteobacteria</taxon>
        <taxon>Burkholderiales</taxon>
        <taxon>Comamonadaceae</taxon>
        <taxon>Rhodoferax</taxon>
    </lineage>
</organism>
<dbReference type="InterPro" id="IPR005123">
    <property type="entry name" value="Oxoglu/Fe-dep_dioxygenase_dom"/>
</dbReference>
<dbReference type="PANTHER" id="PTHR47990">
    <property type="entry name" value="2-OXOGLUTARATE (2OG) AND FE(II)-DEPENDENT OXYGENASE SUPERFAMILY PROTEIN-RELATED"/>
    <property type="match status" value="1"/>
</dbReference>
<evidence type="ECO:0000259" key="12">
    <source>
        <dbReference type="PROSITE" id="PS51471"/>
    </source>
</evidence>
<evidence type="ECO:0000256" key="3">
    <source>
        <dbReference type="ARBA" id="ARBA00012293"/>
    </source>
</evidence>
<evidence type="ECO:0000256" key="6">
    <source>
        <dbReference type="ARBA" id="ARBA00022666"/>
    </source>
</evidence>
<dbReference type="Proteomes" id="UP000824366">
    <property type="component" value="Chromosome"/>
</dbReference>
<gene>
    <name evidence="13" type="ORF">MIZ03_3215</name>
</gene>
<keyword evidence="11" id="KW-0408">Iron</keyword>
<dbReference type="InterPro" id="IPR050231">
    <property type="entry name" value="Iron_ascorbate_oxido_reductase"/>
</dbReference>
<dbReference type="PRINTS" id="PR00682">
    <property type="entry name" value="IPNSYNTHASE"/>
</dbReference>
<evidence type="ECO:0000256" key="8">
    <source>
        <dbReference type="ARBA" id="ARBA00031282"/>
    </source>
</evidence>
<comment type="catalytic activity">
    <reaction evidence="10">
        <text>L-arginine + 2-oxoglutarate + O2 = guanidine + L-glutamate 5-semialdehyde + succinate + CO2</text>
        <dbReference type="Rhea" id="RHEA:31535"/>
        <dbReference type="ChEBI" id="CHEBI:15379"/>
        <dbReference type="ChEBI" id="CHEBI:16526"/>
        <dbReference type="ChEBI" id="CHEBI:16810"/>
        <dbReference type="ChEBI" id="CHEBI:30031"/>
        <dbReference type="ChEBI" id="CHEBI:30087"/>
        <dbReference type="ChEBI" id="CHEBI:32682"/>
        <dbReference type="ChEBI" id="CHEBI:58066"/>
        <dbReference type="EC" id="1.14.20.7"/>
    </reaction>
</comment>
<feature type="domain" description="Fe2OG dioxygenase" evidence="12">
    <location>
        <begin position="174"/>
        <end position="277"/>
    </location>
</feature>
<evidence type="ECO:0000313" key="13">
    <source>
        <dbReference type="EMBL" id="BCO28315.1"/>
    </source>
</evidence>
<dbReference type="InterPro" id="IPR027443">
    <property type="entry name" value="IPNS-like_sf"/>
</dbReference>